<keyword evidence="5" id="KW-0012">Acyltransferase</keyword>
<reference evidence="9" key="1">
    <citation type="submission" date="2018-06" db="EMBL/GenBank/DDBJ databases">
        <authorList>
            <person name="Zhirakovskaya E."/>
        </authorList>
    </citation>
    <scope>NUCLEOTIDE SEQUENCE</scope>
</reference>
<accession>A0A3B0TF50</accession>
<gene>
    <name evidence="9" type="ORF">MNBD_ALPHA09-1327</name>
</gene>
<dbReference type="GO" id="GO:0046872">
    <property type="term" value="F:metal ion binding"/>
    <property type="evidence" value="ECO:0007669"/>
    <property type="project" value="UniProtKB-KW"/>
</dbReference>
<feature type="region of interest" description="Disordered" evidence="7">
    <location>
        <begin position="212"/>
        <end position="231"/>
    </location>
</feature>
<sequence length="231" mass="23100">MITLGIDTAGPATAVALWQGTARHGQALAANTVSMTRGHAEAVMPMVGEIVAKGLGPKGFAAITRVAALSGPGSFTGIRIGVAAARGLALAIGCPAVAVTAFEAAAALHTQSGDADGPFAIAFDAKRGQVYLQNFDASGHPLAIPAAVDLDNPANAVAPDVTLLLGSGAGALAEALARARRNISTADAPPRETDIVARLGAGVAVGPPPLPLYLRPPDAKPQRPALERAPH</sequence>
<evidence type="ECO:0000313" key="9">
    <source>
        <dbReference type="EMBL" id="VAW15520.1"/>
    </source>
</evidence>
<dbReference type="PANTHER" id="PTHR11735">
    <property type="entry name" value="TRNA N6-ADENOSINE THREONYLCARBAMOYLTRANSFERASE"/>
    <property type="match status" value="1"/>
</dbReference>
<evidence type="ECO:0000259" key="8">
    <source>
        <dbReference type="Pfam" id="PF00814"/>
    </source>
</evidence>
<dbReference type="InterPro" id="IPR022496">
    <property type="entry name" value="T6A_TsaB"/>
</dbReference>
<organism evidence="9">
    <name type="scientific">hydrothermal vent metagenome</name>
    <dbReference type="NCBI Taxonomy" id="652676"/>
    <lineage>
        <taxon>unclassified sequences</taxon>
        <taxon>metagenomes</taxon>
        <taxon>ecological metagenomes</taxon>
    </lineage>
</organism>
<dbReference type="Gene3D" id="3.30.420.40">
    <property type="match status" value="2"/>
</dbReference>
<dbReference type="GO" id="GO:0061711">
    <property type="term" value="F:tRNA N(6)-L-threonylcarbamoyladenine synthase activity"/>
    <property type="evidence" value="ECO:0007669"/>
    <property type="project" value="UniProtKB-EC"/>
</dbReference>
<comment type="catalytic activity">
    <reaction evidence="6">
        <text>L-threonylcarbamoyladenylate + adenosine(37) in tRNA = N(6)-L-threonylcarbamoyladenosine(37) in tRNA + AMP + H(+)</text>
        <dbReference type="Rhea" id="RHEA:37059"/>
        <dbReference type="Rhea" id="RHEA-COMP:10162"/>
        <dbReference type="Rhea" id="RHEA-COMP:10163"/>
        <dbReference type="ChEBI" id="CHEBI:15378"/>
        <dbReference type="ChEBI" id="CHEBI:73682"/>
        <dbReference type="ChEBI" id="CHEBI:74411"/>
        <dbReference type="ChEBI" id="CHEBI:74418"/>
        <dbReference type="ChEBI" id="CHEBI:456215"/>
        <dbReference type="EC" id="2.3.1.234"/>
    </reaction>
</comment>
<feature type="compositionally biased region" description="Basic and acidic residues" evidence="7">
    <location>
        <begin position="217"/>
        <end position="231"/>
    </location>
</feature>
<dbReference type="PANTHER" id="PTHR11735:SF11">
    <property type="entry name" value="TRNA THREONYLCARBAMOYLADENOSINE BIOSYNTHESIS PROTEIN TSAB"/>
    <property type="match status" value="1"/>
</dbReference>
<dbReference type="PRINTS" id="PR00789">
    <property type="entry name" value="OSIALOPTASE"/>
</dbReference>
<dbReference type="InterPro" id="IPR000905">
    <property type="entry name" value="Gcp-like_dom"/>
</dbReference>
<keyword evidence="2" id="KW-0808">Transferase</keyword>
<dbReference type="EMBL" id="UOEM01000085">
    <property type="protein sequence ID" value="VAW15520.1"/>
    <property type="molecule type" value="Genomic_DNA"/>
</dbReference>
<dbReference type="NCBIfam" id="TIGR03725">
    <property type="entry name" value="T6A_YeaZ"/>
    <property type="match status" value="1"/>
</dbReference>
<evidence type="ECO:0000256" key="3">
    <source>
        <dbReference type="ARBA" id="ARBA00022694"/>
    </source>
</evidence>
<dbReference type="SUPFAM" id="SSF53067">
    <property type="entry name" value="Actin-like ATPase domain"/>
    <property type="match status" value="1"/>
</dbReference>
<feature type="domain" description="Gcp-like" evidence="8">
    <location>
        <begin position="36"/>
        <end position="157"/>
    </location>
</feature>
<evidence type="ECO:0000256" key="5">
    <source>
        <dbReference type="ARBA" id="ARBA00023315"/>
    </source>
</evidence>
<dbReference type="GO" id="GO:0005829">
    <property type="term" value="C:cytosol"/>
    <property type="evidence" value="ECO:0007669"/>
    <property type="project" value="TreeGrafter"/>
</dbReference>
<evidence type="ECO:0000256" key="4">
    <source>
        <dbReference type="ARBA" id="ARBA00022723"/>
    </source>
</evidence>
<dbReference type="InterPro" id="IPR017861">
    <property type="entry name" value="KAE1/TsaD"/>
</dbReference>
<dbReference type="AlphaFoldDB" id="A0A3B0TF50"/>
<keyword evidence="4" id="KW-0479">Metal-binding</keyword>
<dbReference type="EC" id="2.3.1.234" evidence="1"/>
<evidence type="ECO:0000256" key="2">
    <source>
        <dbReference type="ARBA" id="ARBA00022679"/>
    </source>
</evidence>
<dbReference type="GO" id="GO:0002949">
    <property type="term" value="P:tRNA threonylcarbamoyladenosine modification"/>
    <property type="evidence" value="ECO:0007669"/>
    <property type="project" value="InterPro"/>
</dbReference>
<evidence type="ECO:0000256" key="7">
    <source>
        <dbReference type="SAM" id="MobiDB-lite"/>
    </source>
</evidence>
<keyword evidence="3" id="KW-0819">tRNA processing</keyword>
<evidence type="ECO:0000256" key="6">
    <source>
        <dbReference type="ARBA" id="ARBA00048117"/>
    </source>
</evidence>
<dbReference type="Pfam" id="PF00814">
    <property type="entry name" value="TsaD"/>
    <property type="match status" value="1"/>
</dbReference>
<name>A0A3B0TF50_9ZZZZ</name>
<protein>
    <recommendedName>
        <fullName evidence="1">N(6)-L-threonylcarbamoyladenine synthase</fullName>
        <ecNumber evidence="1">2.3.1.234</ecNumber>
    </recommendedName>
</protein>
<proteinExistence type="predicted"/>
<evidence type="ECO:0000256" key="1">
    <source>
        <dbReference type="ARBA" id="ARBA00012156"/>
    </source>
</evidence>
<dbReference type="InterPro" id="IPR043129">
    <property type="entry name" value="ATPase_NBD"/>
</dbReference>